<dbReference type="InterPro" id="IPR051023">
    <property type="entry name" value="PP2A_Regulatory_Subunit_A"/>
</dbReference>
<evidence type="ECO:0000313" key="4">
    <source>
        <dbReference type="EMBL" id="SPQ98974.1"/>
    </source>
</evidence>
<dbReference type="InterPro" id="IPR000357">
    <property type="entry name" value="HEAT"/>
</dbReference>
<evidence type="ECO:0000313" key="5">
    <source>
        <dbReference type="Proteomes" id="UP000290189"/>
    </source>
</evidence>
<geneLocation type="mitochondrion" evidence="4"/>
<dbReference type="Gene3D" id="1.25.10.10">
    <property type="entry name" value="Leucine-rich Repeat Variant"/>
    <property type="match status" value="1"/>
</dbReference>
<dbReference type="InterPro" id="IPR011989">
    <property type="entry name" value="ARM-like"/>
</dbReference>
<feature type="repeat" description="HEAT" evidence="2">
    <location>
        <begin position="229"/>
        <end position="264"/>
    </location>
</feature>
<evidence type="ECO:0008006" key="6">
    <source>
        <dbReference type="Google" id="ProtNLM"/>
    </source>
</evidence>
<dbReference type="GO" id="GO:0005737">
    <property type="term" value="C:cytoplasm"/>
    <property type="evidence" value="ECO:0007669"/>
    <property type="project" value="TreeGrafter"/>
</dbReference>
<dbReference type="InterPro" id="IPR016024">
    <property type="entry name" value="ARM-type_fold"/>
</dbReference>
<gene>
    <name evidence="4" type="ORF">PLBR_LOCUS6189</name>
</gene>
<proteinExistence type="predicted"/>
<dbReference type="InterPro" id="IPR021133">
    <property type="entry name" value="HEAT_type_2"/>
</dbReference>
<dbReference type="SUPFAM" id="SSF48371">
    <property type="entry name" value="ARM repeat"/>
    <property type="match status" value="1"/>
</dbReference>
<dbReference type="GO" id="GO:0019888">
    <property type="term" value="F:protein phosphatase regulator activity"/>
    <property type="evidence" value="ECO:0007669"/>
    <property type="project" value="TreeGrafter"/>
</dbReference>
<dbReference type="Proteomes" id="UP000290189">
    <property type="component" value="Unassembled WGS sequence"/>
</dbReference>
<reference evidence="4 5" key="1">
    <citation type="submission" date="2018-03" db="EMBL/GenBank/DDBJ databases">
        <authorList>
            <person name="Fogelqvist J."/>
        </authorList>
    </citation>
    <scope>NUCLEOTIDE SEQUENCE [LARGE SCALE GENOMIC DNA]</scope>
</reference>
<dbReference type="PANTHER" id="PTHR10648:SF1">
    <property type="entry name" value="SERINE_THREONINE-PROTEIN PHOSPHATASE 4 REGULATORY SUBUNIT 1"/>
    <property type="match status" value="1"/>
</dbReference>
<name>A0A3P3YFR6_PLABS</name>
<keyword evidence="4" id="KW-0496">Mitochondrion</keyword>
<evidence type="ECO:0000256" key="1">
    <source>
        <dbReference type="ARBA" id="ARBA00022737"/>
    </source>
</evidence>
<accession>A0A3P3YFR6</accession>
<keyword evidence="1" id="KW-0677">Repeat</keyword>
<sequence length="616" mass="66963">MAAPSVLSVVVTSDQVTLTGVQDDGQSVDPSLSELDRFDALVQSEIDAQRLLCVRRLAHLSASLPPPDLTARIIPRLGRIACDPESSVRVSLCTELPHLQRLLVLSSASASCIPTVSTLLADTDVDVRQGAIDAALLISQYLSDRECWRELVPVARALIAQTADDLRATGAQLVLRLARWVAPGDARAIFTDLLPSLLADASFRVRKGVAVALADAAAGRLPTDTANLLPPVVEALAKDPIWSVRQAAIQAINAVADCLVDRAIFIPVMVRACDDASRWVRNQAHLSLGQFLYRLPAEAIDADLLSLYTRIPTLPHDASDNDANFACAFDFPAVIARIGSGRWPEVSVAYLSLCHDPKFKVRRTLAYSLHAVARVLGPELTDAVLAEYFGLFFKDLEEVRAGIVATVADVLRAMSPQARLRHVDMLWEIQRETNHNWRFRWQLAGQLVDLSSMLTSDALYTTVIALALQLLHDRVAAVRKAALQAVGPLLMQCSGEAYDELLSDCLALASASACHDRQLFALLCQSLLGTIPPMRFRLHFLAPMTALASDRVINVRRTLERVLNDIPRESPFYSDPAIVSAKALLREADQQVAIRKAAPPSHTAAPVPAIQSATAT</sequence>
<dbReference type="EMBL" id="OVEO01000010">
    <property type="protein sequence ID" value="SPQ98974.1"/>
    <property type="molecule type" value="Genomic_DNA"/>
</dbReference>
<dbReference type="PROSITE" id="PS50077">
    <property type="entry name" value="HEAT_REPEAT"/>
    <property type="match status" value="1"/>
</dbReference>
<protein>
    <recommendedName>
        <fullName evidence="6">Condensin complex subunit 1 C-terminal domain-containing protein</fullName>
    </recommendedName>
</protein>
<dbReference type="PANTHER" id="PTHR10648">
    <property type="entry name" value="SERINE/THREONINE-PROTEIN PHOSPHATASE PP2A 65 KDA REGULATORY SUBUNIT"/>
    <property type="match status" value="1"/>
</dbReference>
<dbReference type="AlphaFoldDB" id="A0A3P3YFR6"/>
<evidence type="ECO:0000256" key="2">
    <source>
        <dbReference type="PROSITE-ProRule" id="PRU00103"/>
    </source>
</evidence>
<dbReference type="Pfam" id="PF02985">
    <property type="entry name" value="HEAT"/>
    <property type="match status" value="1"/>
</dbReference>
<feature type="region of interest" description="Disordered" evidence="3">
    <location>
        <begin position="597"/>
        <end position="616"/>
    </location>
</feature>
<organism evidence="4 5">
    <name type="scientific">Plasmodiophora brassicae</name>
    <name type="common">Clubroot disease agent</name>
    <dbReference type="NCBI Taxonomy" id="37360"/>
    <lineage>
        <taxon>Eukaryota</taxon>
        <taxon>Sar</taxon>
        <taxon>Rhizaria</taxon>
        <taxon>Endomyxa</taxon>
        <taxon>Phytomyxea</taxon>
        <taxon>Plasmodiophorida</taxon>
        <taxon>Plasmodiophoridae</taxon>
        <taxon>Plasmodiophora</taxon>
    </lineage>
</organism>
<evidence type="ECO:0000256" key="3">
    <source>
        <dbReference type="SAM" id="MobiDB-lite"/>
    </source>
</evidence>